<keyword evidence="3" id="KW-1185">Reference proteome</keyword>
<name>A0A6G1KV06_9PEZI</name>
<evidence type="ECO:0000313" key="2">
    <source>
        <dbReference type="EMBL" id="KAF2764513.1"/>
    </source>
</evidence>
<organism evidence="2 3">
    <name type="scientific">Teratosphaeria nubilosa</name>
    <dbReference type="NCBI Taxonomy" id="161662"/>
    <lineage>
        <taxon>Eukaryota</taxon>
        <taxon>Fungi</taxon>
        <taxon>Dikarya</taxon>
        <taxon>Ascomycota</taxon>
        <taxon>Pezizomycotina</taxon>
        <taxon>Dothideomycetes</taxon>
        <taxon>Dothideomycetidae</taxon>
        <taxon>Mycosphaerellales</taxon>
        <taxon>Teratosphaeriaceae</taxon>
        <taxon>Teratosphaeria</taxon>
    </lineage>
</organism>
<gene>
    <name evidence="2" type="ORF">EJ03DRAFT_27079</name>
</gene>
<dbReference type="OrthoDB" id="10305445at2759"/>
<accession>A0A6G1KV06</accession>
<proteinExistence type="predicted"/>
<dbReference type="InterPro" id="IPR053178">
    <property type="entry name" value="Osmoadaptation_assoc"/>
</dbReference>
<dbReference type="AlphaFoldDB" id="A0A6G1KV06"/>
<sequence length="453" mass="49950">MAKPVQDQPQEHTQLPTPSESADEDITDITEITNCTDVVTAHRTAACTSSGWGELAAKYRVDVARSATTLIRIRSPVTYRVQLLAQSTALFFPKEMSPDLVATFGAMTTCAHKSPALAVAMDAACLLQLGQLAHDKRMWMAGMKLYIATLRLMSHEVALPPDQRSDGGIIGAITCLQTCEFYGSVDTHGSGWKSHAGGLTSLLRGRAPGDDPCKALIETNFFLFHIWHGLIHRQPIDSLDCYDGSDIVDIAQRVPGMLHDCDHALRYGYPTLPTLTVKVALGLKGMERELLAWAARWNRDTNHPPYRVVSGETLQYLESSQGSFQYVYDFRDLISAQEHTVCTACLLAVRKAILDLDCMLTTSNSDEAGNRRLQSNRKVLIQATTACADSLCMTLPYLQRAKNGKYGLLATVGPLYMAKSWYRTVEDEMATKKLAWCADISARINNKGVRTLS</sequence>
<dbReference type="EMBL" id="ML995920">
    <property type="protein sequence ID" value="KAF2764513.1"/>
    <property type="molecule type" value="Genomic_DNA"/>
</dbReference>
<dbReference type="PANTHER" id="PTHR38111">
    <property type="entry name" value="ZN(2)-C6 FUNGAL-TYPE DOMAIN-CONTAINING PROTEIN-RELATED"/>
    <property type="match status" value="1"/>
</dbReference>
<feature type="compositionally biased region" description="Polar residues" evidence="1">
    <location>
        <begin position="7"/>
        <end position="20"/>
    </location>
</feature>
<dbReference type="Proteomes" id="UP000799436">
    <property type="component" value="Unassembled WGS sequence"/>
</dbReference>
<protein>
    <recommendedName>
        <fullName evidence="4">C6 zinc finger domain protein</fullName>
    </recommendedName>
</protein>
<evidence type="ECO:0008006" key="4">
    <source>
        <dbReference type="Google" id="ProtNLM"/>
    </source>
</evidence>
<evidence type="ECO:0000313" key="3">
    <source>
        <dbReference type="Proteomes" id="UP000799436"/>
    </source>
</evidence>
<dbReference type="PANTHER" id="PTHR38111:SF2">
    <property type="entry name" value="FINGER DOMAIN PROTEIN, PUTATIVE (AFU_ORTHOLOGUE AFUA_1G01560)-RELATED"/>
    <property type="match status" value="1"/>
</dbReference>
<feature type="region of interest" description="Disordered" evidence="1">
    <location>
        <begin position="1"/>
        <end position="25"/>
    </location>
</feature>
<evidence type="ECO:0000256" key="1">
    <source>
        <dbReference type="SAM" id="MobiDB-lite"/>
    </source>
</evidence>
<reference evidence="2" key="1">
    <citation type="journal article" date="2020" name="Stud. Mycol.">
        <title>101 Dothideomycetes genomes: a test case for predicting lifestyles and emergence of pathogens.</title>
        <authorList>
            <person name="Haridas S."/>
            <person name="Albert R."/>
            <person name="Binder M."/>
            <person name="Bloem J."/>
            <person name="Labutti K."/>
            <person name="Salamov A."/>
            <person name="Andreopoulos B."/>
            <person name="Baker S."/>
            <person name="Barry K."/>
            <person name="Bills G."/>
            <person name="Bluhm B."/>
            <person name="Cannon C."/>
            <person name="Castanera R."/>
            <person name="Culley D."/>
            <person name="Daum C."/>
            <person name="Ezra D."/>
            <person name="Gonzalez J."/>
            <person name="Henrissat B."/>
            <person name="Kuo A."/>
            <person name="Liang C."/>
            <person name="Lipzen A."/>
            <person name="Lutzoni F."/>
            <person name="Magnuson J."/>
            <person name="Mondo S."/>
            <person name="Nolan M."/>
            <person name="Ohm R."/>
            <person name="Pangilinan J."/>
            <person name="Park H.-J."/>
            <person name="Ramirez L."/>
            <person name="Alfaro M."/>
            <person name="Sun H."/>
            <person name="Tritt A."/>
            <person name="Yoshinaga Y."/>
            <person name="Zwiers L.-H."/>
            <person name="Turgeon B."/>
            <person name="Goodwin S."/>
            <person name="Spatafora J."/>
            <person name="Crous P."/>
            <person name="Grigoriev I."/>
        </authorList>
    </citation>
    <scope>NUCLEOTIDE SEQUENCE</scope>
    <source>
        <strain evidence="2">CBS 116005</strain>
    </source>
</reference>